<dbReference type="GO" id="GO:0016020">
    <property type="term" value="C:membrane"/>
    <property type="evidence" value="ECO:0007669"/>
    <property type="project" value="UniProtKB-SubCell"/>
</dbReference>
<dbReference type="Gene3D" id="1.20.1540.10">
    <property type="entry name" value="Rhomboid-like"/>
    <property type="match status" value="1"/>
</dbReference>
<dbReference type="EMBL" id="MLAK01000789">
    <property type="protein sequence ID" value="OHT04550.1"/>
    <property type="molecule type" value="Genomic_DNA"/>
</dbReference>
<evidence type="ECO:0000256" key="6">
    <source>
        <dbReference type="SAM" id="Phobius"/>
    </source>
</evidence>
<dbReference type="GO" id="GO:0005794">
    <property type="term" value="C:Golgi apparatus"/>
    <property type="evidence" value="ECO:0007669"/>
    <property type="project" value="TreeGrafter"/>
</dbReference>
<dbReference type="AlphaFoldDB" id="A0A1J4K4D7"/>
<gene>
    <name evidence="7" type="ORF">TRFO_27931</name>
</gene>
<name>A0A1J4K4D7_9EUKA</name>
<dbReference type="OrthoDB" id="73612at2759"/>
<dbReference type="InterPro" id="IPR035952">
    <property type="entry name" value="Rhomboid-like_sf"/>
</dbReference>
<feature type="region of interest" description="Disordered" evidence="5">
    <location>
        <begin position="262"/>
        <end position="285"/>
    </location>
</feature>
<dbReference type="SUPFAM" id="SSF144091">
    <property type="entry name" value="Rhomboid-like"/>
    <property type="match status" value="1"/>
</dbReference>
<dbReference type="RefSeq" id="XP_068357686.1">
    <property type="nucleotide sequence ID" value="XM_068505858.1"/>
</dbReference>
<dbReference type="Pfam" id="PF08551">
    <property type="entry name" value="DUF1751"/>
    <property type="match status" value="1"/>
</dbReference>
<keyword evidence="3 6" id="KW-1133">Transmembrane helix</keyword>
<evidence type="ECO:0000313" key="7">
    <source>
        <dbReference type="EMBL" id="OHT04550.1"/>
    </source>
</evidence>
<evidence type="ECO:0000256" key="4">
    <source>
        <dbReference type="ARBA" id="ARBA00023136"/>
    </source>
</evidence>
<evidence type="ECO:0000256" key="3">
    <source>
        <dbReference type="ARBA" id="ARBA00022989"/>
    </source>
</evidence>
<comment type="subcellular location">
    <subcellularLocation>
        <location evidence="1">Membrane</location>
        <topology evidence="1">Multi-pass membrane protein</topology>
    </subcellularLocation>
</comment>
<feature type="transmembrane region" description="Helical" evidence="6">
    <location>
        <begin position="64"/>
        <end position="82"/>
    </location>
</feature>
<dbReference type="SMART" id="SM01160">
    <property type="entry name" value="DUF1751"/>
    <property type="match status" value="1"/>
</dbReference>
<dbReference type="Proteomes" id="UP000179807">
    <property type="component" value="Unassembled WGS sequence"/>
</dbReference>
<evidence type="ECO:0000256" key="5">
    <source>
        <dbReference type="SAM" id="MobiDB-lite"/>
    </source>
</evidence>
<dbReference type="VEuPathDB" id="TrichDB:TRFO_27931"/>
<organism evidence="7 8">
    <name type="scientific">Tritrichomonas foetus</name>
    <dbReference type="NCBI Taxonomy" id="1144522"/>
    <lineage>
        <taxon>Eukaryota</taxon>
        <taxon>Metamonada</taxon>
        <taxon>Parabasalia</taxon>
        <taxon>Tritrichomonadida</taxon>
        <taxon>Tritrichomonadidae</taxon>
        <taxon>Tritrichomonas</taxon>
    </lineage>
</organism>
<accession>A0A1J4K4D7</accession>
<keyword evidence="8" id="KW-1185">Reference proteome</keyword>
<evidence type="ECO:0000256" key="2">
    <source>
        <dbReference type="ARBA" id="ARBA00022692"/>
    </source>
</evidence>
<feature type="compositionally biased region" description="Polar residues" evidence="5">
    <location>
        <begin position="262"/>
        <end position="275"/>
    </location>
</feature>
<reference evidence="7" key="1">
    <citation type="submission" date="2016-10" db="EMBL/GenBank/DDBJ databases">
        <authorList>
            <person name="Benchimol M."/>
            <person name="Almeida L.G."/>
            <person name="Vasconcelos A.T."/>
            <person name="Perreira-Neves A."/>
            <person name="Rosa I.A."/>
            <person name="Tasca T."/>
            <person name="Bogo M.R."/>
            <person name="de Souza W."/>
        </authorList>
    </citation>
    <scope>NUCLEOTIDE SEQUENCE [LARGE SCALE GENOMIC DNA]</scope>
    <source>
        <strain evidence="7">K</strain>
    </source>
</reference>
<feature type="transmembrane region" description="Helical" evidence="6">
    <location>
        <begin position="94"/>
        <end position="116"/>
    </location>
</feature>
<evidence type="ECO:0000313" key="8">
    <source>
        <dbReference type="Proteomes" id="UP000179807"/>
    </source>
</evidence>
<keyword evidence="2 6" id="KW-0812">Transmembrane</keyword>
<protein>
    <recommendedName>
        <fullName evidence="9">Peptidase S54 rhomboid domain-containing protein</fullName>
    </recommendedName>
</protein>
<feature type="transmembrane region" description="Helical" evidence="6">
    <location>
        <begin position="181"/>
        <end position="199"/>
    </location>
</feature>
<evidence type="ECO:0008006" key="9">
    <source>
        <dbReference type="Google" id="ProtNLM"/>
    </source>
</evidence>
<dbReference type="GeneID" id="94840562"/>
<dbReference type="InterPro" id="IPR013861">
    <property type="entry name" value="TMEM115/Pdh1/Rbl19"/>
</dbReference>
<feature type="transmembrane region" description="Helical" evidence="6">
    <location>
        <begin position="158"/>
        <end position="175"/>
    </location>
</feature>
<feature type="transmembrane region" description="Helical" evidence="6">
    <location>
        <begin position="122"/>
        <end position="146"/>
    </location>
</feature>
<feature type="transmembrane region" description="Helical" evidence="6">
    <location>
        <begin position="14"/>
        <end position="31"/>
    </location>
</feature>
<comment type="caution">
    <text evidence="7">The sequence shown here is derived from an EMBL/GenBank/DDBJ whole genome shotgun (WGS) entry which is preliminary data.</text>
</comment>
<keyword evidence="4 6" id="KW-0472">Membrane</keyword>
<dbReference type="PANTHER" id="PTHR13377">
    <property type="entry name" value="PLACENTAL PROTEIN 6"/>
    <property type="match status" value="1"/>
</dbReference>
<evidence type="ECO:0000256" key="1">
    <source>
        <dbReference type="ARBA" id="ARBA00004141"/>
    </source>
</evidence>
<dbReference type="PANTHER" id="PTHR13377:SF3">
    <property type="entry name" value="TRANSMEMBRANE PROTEIN 115"/>
    <property type="match status" value="1"/>
</dbReference>
<dbReference type="GO" id="GO:0006890">
    <property type="term" value="P:retrograde vesicle-mediated transport, Golgi to endoplasmic reticulum"/>
    <property type="evidence" value="ECO:0007669"/>
    <property type="project" value="InterPro"/>
</dbReference>
<proteinExistence type="predicted"/>
<feature type="transmembrane region" description="Helical" evidence="6">
    <location>
        <begin position="38"/>
        <end position="58"/>
    </location>
</feature>
<sequence length="285" mass="32980">MFGNPLSFNVLTRISKFLSITILVVTFLGILPNFKNFVSLIPLNFLSFFPKVWVLLTASFQTNSIFSALFSCIYIIFCAFLIEPNWGSKEFLRYILITGFYSNLIILFFSFFMYFVTGEVLIIFKIFETSNSLTAALNIAIAYLYMDDPASFCNCIKIRHFPFYSFLFSAFFAVLSMRCDSYLSGFLGAAIGYYYIRYIKRHTRTGVRGDPNFDYKKLIPYFDNAAHENLTANQNFGNNFAHNFNHRNNLNENNFGFNAHELNNQPTRTNTNNAFRGTPHRLDEI</sequence>